<dbReference type="EMBL" id="CAVMJV010000003">
    <property type="protein sequence ID" value="CAK5017825.1"/>
    <property type="molecule type" value="Genomic_DNA"/>
</dbReference>
<reference evidence="1" key="1">
    <citation type="submission" date="2023-11" db="EMBL/GenBank/DDBJ databases">
        <authorList>
            <person name="Poullet M."/>
        </authorList>
    </citation>
    <scope>NUCLEOTIDE SEQUENCE</scope>
    <source>
        <strain evidence="1">E1834</strain>
    </source>
</reference>
<keyword evidence="2" id="KW-1185">Reference proteome</keyword>
<name>A0ACB0XU05_MELEN</name>
<sequence length="220" mass="26132">MYIPHPENGQIIYLPTEQIISEYEVSVKFWKNGEQVSEMGIKCSAQKHCELIECTVCIQMLTNPQCTPKEWIIILVLGLYFILGFLIMICRILKFGLGGMLCIMRHKWRLCKIIGVLYGYVTPPPILSLRVFLKRRKWSEIIFFSMSIIFFFFKYFACLFCLFTYFVLTFHSFRFYIYHISLILLEERKMIDMEKKIISDHFLRLRKTLRLKIGGGVTYP</sequence>
<dbReference type="Proteomes" id="UP001497535">
    <property type="component" value="Unassembled WGS sequence"/>
</dbReference>
<evidence type="ECO:0000313" key="1">
    <source>
        <dbReference type="EMBL" id="CAK5017825.1"/>
    </source>
</evidence>
<organism evidence="1 2">
    <name type="scientific">Meloidogyne enterolobii</name>
    <name type="common">Root-knot nematode worm</name>
    <name type="synonym">Meloidogyne mayaguensis</name>
    <dbReference type="NCBI Taxonomy" id="390850"/>
    <lineage>
        <taxon>Eukaryota</taxon>
        <taxon>Metazoa</taxon>
        <taxon>Ecdysozoa</taxon>
        <taxon>Nematoda</taxon>
        <taxon>Chromadorea</taxon>
        <taxon>Rhabditida</taxon>
        <taxon>Tylenchina</taxon>
        <taxon>Tylenchomorpha</taxon>
        <taxon>Tylenchoidea</taxon>
        <taxon>Meloidogynidae</taxon>
        <taxon>Meloidogyninae</taxon>
        <taxon>Meloidogyne</taxon>
    </lineage>
</organism>
<proteinExistence type="predicted"/>
<gene>
    <name evidence="1" type="ORF">MENTE1834_LOCUS3636</name>
</gene>
<evidence type="ECO:0000313" key="2">
    <source>
        <dbReference type="Proteomes" id="UP001497535"/>
    </source>
</evidence>
<comment type="caution">
    <text evidence="1">The sequence shown here is derived from an EMBL/GenBank/DDBJ whole genome shotgun (WGS) entry which is preliminary data.</text>
</comment>
<accession>A0ACB0XU05</accession>
<protein>
    <submittedName>
        <fullName evidence="1">Uncharacterized protein</fullName>
    </submittedName>
</protein>